<feature type="short sequence motif" description="'HIGH' region" evidence="7">
    <location>
        <begin position="8"/>
        <end position="18"/>
    </location>
</feature>
<feature type="binding site" evidence="7">
    <location>
        <position position="129"/>
    </location>
    <ligand>
        <name>Zn(2+)</name>
        <dbReference type="ChEBI" id="CHEBI:29105"/>
    </ligand>
</feature>
<dbReference type="OrthoDB" id="9807503at2"/>
<organism evidence="9 10">
    <name type="scientific">Alicyclobacillus acidoterrestris (strain ATCC 49025 / DSM 3922 / CIP 106132 / NCIMB 13137 / GD3B)</name>
    <dbReference type="NCBI Taxonomy" id="1356854"/>
    <lineage>
        <taxon>Bacteria</taxon>
        <taxon>Bacillati</taxon>
        <taxon>Bacillota</taxon>
        <taxon>Bacilli</taxon>
        <taxon>Bacillales</taxon>
        <taxon>Alicyclobacillaceae</taxon>
        <taxon>Alicyclobacillus</taxon>
    </lineage>
</organism>
<dbReference type="Proteomes" id="UP000829401">
    <property type="component" value="Chromosome"/>
</dbReference>
<dbReference type="PRINTS" id="PR00987">
    <property type="entry name" value="TRNASYNTHGLU"/>
</dbReference>
<dbReference type="PANTHER" id="PTHR43311:SF1">
    <property type="entry name" value="GLUTAMYL-Q TRNA(ASP) SYNTHETASE"/>
    <property type="match status" value="1"/>
</dbReference>
<dbReference type="PANTHER" id="PTHR43311">
    <property type="entry name" value="GLUTAMATE--TRNA LIGASE"/>
    <property type="match status" value="1"/>
</dbReference>
<feature type="binding site" evidence="7">
    <location>
        <position position="210"/>
    </location>
    <ligand>
        <name>L-glutamate</name>
        <dbReference type="ChEBI" id="CHEBI:29985"/>
    </ligand>
</feature>
<feature type="binding site" evidence="7">
    <location>
        <position position="251"/>
    </location>
    <ligand>
        <name>ATP</name>
        <dbReference type="ChEBI" id="CHEBI:30616"/>
    </ligand>
</feature>
<sequence>MRRGRFAPSPTGELHIGNAFTAVLSWLQMRSAFGAFVLRIEDIDGARSKSEYVQQTLADLRWLGLDWDEGPDVEGPYGPYCQQERLSLYEEALSQLEAHGRLYPCFCSRAQLAQVASAPHGLFADEPRYPGICRDLTPAQQAELAVHKHPALRFRVPEGEISFVDAVAGVQRVDMAMGGDFIVRRADGVFAYQLSVVVDDAEMGVTDVLRGMDLLPSTPRQIALYNALGKPIPMFAHVPIVLDVMGQRLAKRNRSITLRAMREAGVAAEEILGVIGYLAGFCDTCQPISLDNLTDRFELAKVPKHPVRLDAMSARVLHLRDVGANEEAG</sequence>
<dbReference type="GO" id="GO:0006424">
    <property type="term" value="P:glutamyl-tRNA aminoacylation"/>
    <property type="evidence" value="ECO:0007669"/>
    <property type="project" value="InterPro"/>
</dbReference>
<dbReference type="HAMAP" id="MF_01428">
    <property type="entry name" value="Glu_Q_tRNA_synth"/>
    <property type="match status" value="1"/>
</dbReference>
<dbReference type="GO" id="GO:0006400">
    <property type="term" value="P:tRNA modification"/>
    <property type="evidence" value="ECO:0007669"/>
    <property type="project" value="InterPro"/>
</dbReference>
<dbReference type="PROSITE" id="PS00178">
    <property type="entry name" value="AA_TRNA_LIGASE_I"/>
    <property type="match status" value="1"/>
</dbReference>
<dbReference type="STRING" id="1356854.N007_12485"/>
<dbReference type="SUPFAM" id="SSF52374">
    <property type="entry name" value="Nucleotidylyl transferase"/>
    <property type="match status" value="1"/>
</dbReference>
<feature type="binding site" evidence="7">
    <location>
        <position position="107"/>
    </location>
    <ligand>
        <name>Zn(2+)</name>
        <dbReference type="ChEBI" id="CHEBI:29105"/>
    </ligand>
</feature>
<dbReference type="EMBL" id="CP080467">
    <property type="protein sequence ID" value="UNO50198.1"/>
    <property type="molecule type" value="Genomic_DNA"/>
</dbReference>
<evidence type="ECO:0000313" key="9">
    <source>
        <dbReference type="EMBL" id="UNO50198.1"/>
    </source>
</evidence>
<evidence type="ECO:0000256" key="4">
    <source>
        <dbReference type="ARBA" id="ARBA00022833"/>
    </source>
</evidence>
<gene>
    <name evidence="9" type="primary">gluQRS</name>
    <name evidence="7" type="synonym">gluQ</name>
    <name evidence="9" type="ORF">K1I37_06915</name>
</gene>
<keyword evidence="1 7" id="KW-0436">Ligase</keyword>
<dbReference type="GO" id="GO:0004818">
    <property type="term" value="F:glutamate-tRNA ligase activity"/>
    <property type="evidence" value="ECO:0007669"/>
    <property type="project" value="TreeGrafter"/>
</dbReference>
<feature type="binding site" evidence="7">
    <location>
        <position position="192"/>
    </location>
    <ligand>
        <name>L-glutamate</name>
        <dbReference type="ChEBI" id="CHEBI:29985"/>
    </ligand>
</feature>
<dbReference type="eggNOG" id="COG0008">
    <property type="taxonomic scope" value="Bacteria"/>
</dbReference>
<dbReference type="NCBIfam" id="NF004314">
    <property type="entry name" value="PRK05710.1-3"/>
    <property type="match status" value="1"/>
</dbReference>
<feature type="domain" description="Glutamyl/glutaminyl-tRNA synthetase class Ib catalytic" evidence="8">
    <location>
        <begin position="4"/>
        <end position="275"/>
    </location>
</feature>
<keyword evidence="6 7" id="KW-0030">Aminoacyl-tRNA synthetase</keyword>
<keyword evidence="10" id="KW-1185">Reference proteome</keyword>
<dbReference type="EC" id="6.1.1.-" evidence="7"/>
<evidence type="ECO:0000256" key="3">
    <source>
        <dbReference type="ARBA" id="ARBA00022741"/>
    </source>
</evidence>
<dbReference type="KEGG" id="aaco:K1I37_06915"/>
<dbReference type="InterPro" id="IPR020058">
    <property type="entry name" value="Glu/Gln-tRNA-synth_Ib_cat-dom"/>
</dbReference>
<feature type="short sequence motif" description="'KMSKS' region" evidence="7">
    <location>
        <begin position="248"/>
        <end position="252"/>
    </location>
</feature>
<keyword evidence="3 7" id="KW-0547">Nucleotide-binding</keyword>
<dbReference type="InterPro" id="IPR049940">
    <property type="entry name" value="GluQ/Sye"/>
</dbReference>
<evidence type="ECO:0000259" key="8">
    <source>
        <dbReference type="Pfam" id="PF00749"/>
    </source>
</evidence>
<dbReference type="InterPro" id="IPR000924">
    <property type="entry name" value="Glu/Gln-tRNA-synth"/>
</dbReference>
<feature type="binding site" evidence="7">
    <location>
        <position position="105"/>
    </location>
    <ligand>
        <name>Zn(2+)</name>
        <dbReference type="ChEBI" id="CHEBI:29105"/>
    </ligand>
</feature>
<feature type="binding site" evidence="7">
    <location>
        <begin position="5"/>
        <end position="9"/>
    </location>
    <ligand>
        <name>L-glutamate</name>
        <dbReference type="ChEBI" id="CHEBI:29985"/>
    </ligand>
</feature>
<dbReference type="NCBIfam" id="TIGR03838">
    <property type="entry name" value="queuosine_YadB"/>
    <property type="match status" value="1"/>
</dbReference>
<evidence type="ECO:0000256" key="1">
    <source>
        <dbReference type="ARBA" id="ARBA00022598"/>
    </source>
</evidence>
<evidence type="ECO:0000313" key="10">
    <source>
        <dbReference type="Proteomes" id="UP000829401"/>
    </source>
</evidence>
<evidence type="ECO:0000256" key="5">
    <source>
        <dbReference type="ARBA" id="ARBA00022840"/>
    </source>
</evidence>
<evidence type="ECO:0000256" key="7">
    <source>
        <dbReference type="HAMAP-Rule" id="MF_01428"/>
    </source>
</evidence>
<comment type="cofactor">
    <cofactor evidence="7">
        <name>Zn(2+)</name>
        <dbReference type="ChEBI" id="CHEBI:29105"/>
    </cofactor>
    <text evidence="7">Binds 1 zinc ion per subunit.</text>
</comment>
<dbReference type="NCBIfam" id="NF004315">
    <property type="entry name" value="PRK05710.1-4"/>
    <property type="match status" value="1"/>
</dbReference>
<keyword evidence="5 7" id="KW-0067">ATP-binding</keyword>
<comment type="similarity">
    <text evidence="7">Belongs to the class-I aminoacyl-tRNA synthetase family. GluQ subfamily.</text>
</comment>
<dbReference type="InterPro" id="IPR022380">
    <property type="entry name" value="Glu-Q_tRNA(Asp)_Synthase"/>
</dbReference>
<dbReference type="Pfam" id="PF00749">
    <property type="entry name" value="tRNA-synt_1c"/>
    <property type="match status" value="1"/>
</dbReference>
<accession>A0A9E7CWX5</accession>
<dbReference type="InterPro" id="IPR001412">
    <property type="entry name" value="aa-tRNA-synth_I_CS"/>
</dbReference>
<comment type="function">
    <text evidence="7">Catalyzes the tRNA-independent activation of glutamate in presence of ATP and the subsequent transfer of glutamate onto a tRNA(Asp). Glutamate is transferred on the 2-amino-5-(4,5-dihydroxy-2-cyclopenten-1-yl) moiety of the queuosine in the wobble position of the QUC anticodon.</text>
</comment>
<dbReference type="AlphaFoldDB" id="T0BRX9"/>
<name>T0BRX9_ALIAG</name>
<dbReference type="InterPro" id="IPR014729">
    <property type="entry name" value="Rossmann-like_a/b/a_fold"/>
</dbReference>
<evidence type="ECO:0000256" key="6">
    <source>
        <dbReference type="ARBA" id="ARBA00023146"/>
    </source>
</evidence>
<keyword evidence="2 7" id="KW-0479">Metal-binding</keyword>
<keyword evidence="4 7" id="KW-0862">Zinc</keyword>
<protein>
    <recommendedName>
        <fullName evidence="7">Glutamyl-Q tRNA(Asp) synthetase</fullName>
        <shortName evidence="7">Glu-Q-RSs</shortName>
        <ecNumber evidence="7">6.1.1.-</ecNumber>
    </recommendedName>
</protein>
<dbReference type="GO" id="GO:0008270">
    <property type="term" value="F:zinc ion binding"/>
    <property type="evidence" value="ECO:0007669"/>
    <property type="project" value="UniProtKB-UniRule"/>
</dbReference>
<accession>T0BRX9</accession>
<dbReference type="RefSeq" id="WP_021297554.1">
    <property type="nucleotide sequence ID" value="NZ_AURB01000156.1"/>
</dbReference>
<dbReference type="Gene3D" id="3.40.50.620">
    <property type="entry name" value="HUPs"/>
    <property type="match status" value="1"/>
</dbReference>
<dbReference type="GO" id="GO:0005524">
    <property type="term" value="F:ATP binding"/>
    <property type="evidence" value="ECO:0007669"/>
    <property type="project" value="UniProtKB-KW"/>
</dbReference>
<dbReference type="GO" id="GO:0005829">
    <property type="term" value="C:cytosol"/>
    <property type="evidence" value="ECO:0007669"/>
    <property type="project" value="TreeGrafter"/>
</dbReference>
<evidence type="ECO:0000256" key="2">
    <source>
        <dbReference type="ARBA" id="ARBA00022723"/>
    </source>
</evidence>
<feature type="binding site" evidence="7">
    <location>
        <position position="133"/>
    </location>
    <ligand>
        <name>Zn(2+)</name>
        <dbReference type="ChEBI" id="CHEBI:29105"/>
    </ligand>
</feature>
<proteinExistence type="inferred from homology"/>
<reference evidence="10" key="1">
    <citation type="journal article" date="2022" name="G3 (Bethesda)">
        <title>Unveiling the complete genome sequence of Alicyclobacillus acidoterrestris DSM 3922T, a taint-producing strain.</title>
        <authorList>
            <person name="Leonardo I.C."/>
            <person name="Barreto Crespo M.T."/>
            <person name="Gaspar F.B."/>
        </authorList>
    </citation>
    <scope>NUCLEOTIDE SEQUENCE [LARGE SCALE GENOMIC DNA]</scope>
    <source>
        <strain evidence="10">DSM 3922</strain>
    </source>
</reference>
<feature type="binding site" evidence="7">
    <location>
        <position position="41"/>
    </location>
    <ligand>
        <name>L-glutamate</name>
        <dbReference type="ChEBI" id="CHEBI:29985"/>
    </ligand>
</feature>